<dbReference type="InterPro" id="IPR054484">
    <property type="entry name" value="ComC_SSD"/>
</dbReference>
<feature type="domain" description="DUF7949" evidence="3">
    <location>
        <begin position="652"/>
        <end position="685"/>
    </location>
</feature>
<gene>
    <name evidence="4" type="ORF">DLAC_04997</name>
</gene>
<accession>A0A151ZI80</accession>
<dbReference type="InParanoid" id="A0A151ZI80"/>
<keyword evidence="1" id="KW-0812">Transmembrane</keyword>
<dbReference type="AlphaFoldDB" id="A0A151ZI80"/>
<dbReference type="Proteomes" id="UP000076078">
    <property type="component" value="Unassembled WGS sequence"/>
</dbReference>
<dbReference type="Pfam" id="PF25820">
    <property type="entry name" value="DUF7949"/>
    <property type="match status" value="1"/>
</dbReference>
<evidence type="ECO:0008006" key="6">
    <source>
        <dbReference type="Google" id="ProtNLM"/>
    </source>
</evidence>
<evidence type="ECO:0000313" key="4">
    <source>
        <dbReference type="EMBL" id="KYQ93617.1"/>
    </source>
</evidence>
<organism evidence="4 5">
    <name type="scientific">Tieghemostelium lacteum</name>
    <name type="common">Slime mold</name>
    <name type="synonym">Dictyostelium lacteum</name>
    <dbReference type="NCBI Taxonomy" id="361077"/>
    <lineage>
        <taxon>Eukaryota</taxon>
        <taxon>Amoebozoa</taxon>
        <taxon>Evosea</taxon>
        <taxon>Eumycetozoa</taxon>
        <taxon>Dictyostelia</taxon>
        <taxon>Dictyosteliales</taxon>
        <taxon>Raperosteliaceae</taxon>
        <taxon>Tieghemostelium</taxon>
    </lineage>
</organism>
<keyword evidence="1" id="KW-0472">Membrane</keyword>
<dbReference type="EMBL" id="LODT01000025">
    <property type="protein sequence ID" value="KYQ93617.1"/>
    <property type="molecule type" value="Genomic_DNA"/>
</dbReference>
<proteinExistence type="predicted"/>
<comment type="caution">
    <text evidence="4">The sequence shown here is derived from an EMBL/GenBank/DDBJ whole genome shotgun (WGS) entry which is preliminary data.</text>
</comment>
<name>A0A151ZI80_TIELA</name>
<evidence type="ECO:0000256" key="1">
    <source>
        <dbReference type="SAM" id="Phobius"/>
    </source>
</evidence>
<dbReference type="Pfam" id="PF22933">
    <property type="entry name" value="ComC_SSD"/>
    <property type="match status" value="1"/>
</dbReference>
<dbReference type="PANTHER" id="PTHR31378">
    <property type="entry name" value="EGF-LIKE DOMAIN-CONTAINING PROTEIN-RELATED-RELATED"/>
    <property type="match status" value="1"/>
</dbReference>
<evidence type="ECO:0000259" key="3">
    <source>
        <dbReference type="Pfam" id="PF25820"/>
    </source>
</evidence>
<reference evidence="4 5" key="1">
    <citation type="submission" date="2015-12" db="EMBL/GenBank/DDBJ databases">
        <title>Dictyostelia acquired genes for synthesis and detection of signals that induce cell-type specialization by lateral gene transfer from prokaryotes.</title>
        <authorList>
            <person name="Gloeckner G."/>
            <person name="Schaap P."/>
        </authorList>
    </citation>
    <scope>NUCLEOTIDE SEQUENCE [LARGE SCALE GENOMIC DNA]</scope>
    <source>
        <strain evidence="4 5">TK</strain>
    </source>
</reference>
<evidence type="ECO:0000259" key="2">
    <source>
        <dbReference type="Pfam" id="PF22933"/>
    </source>
</evidence>
<keyword evidence="5" id="KW-1185">Reference proteome</keyword>
<sequence>THINIHKPKIDNALVNISNILSMNWVLDINNVCNFNAGMECENNVVTRIYITTVSPPQQIPDELFILENLTSIEIVGLTLGTSFWDNISQKLQSIGFIYISEVTEPLPTNLGMILPRSLTNMRLLKTNYSIPVSLFTHGNFDELTLATDNSDDFDVFPHFIPTPNTALVRLIIKAYPSFVLAGNNFTVLSDLTIEFAGPTNTMTYNAFDSFPALTILRLAFNAEIPTFDIKSSIFNIPKLIALQMLDNQRVILPSQTLNFTNSPNISTFDIQSSTMLDQLVYPGFILVNQMDGLYATGGSVVDLSKFNVFLFKDITFYQSTIVGDFPDGNYSQSNKIEIQDGYNGVIPNSFCLLPGGVQLVRTGITSVPTCFQCDWGTENVNLFIDNSGLPVYTPNCPNLDVVSNTGKINTFNGVMIIEGTDLGWIVYSETGVALNTSVMVGNEKLKIPIPEGTGRFKNIVVKFHFVADAATAPFTLDFDYQGPTISSIAGSESKLVLFGENFGVNKSVITLIAAGRQLGVNSVTHGRMESDPGFIMYDSNITLSVQVLVDGQEYYQTFDAGQPVLYQPLPVLYSTGGYVEFYGEYLTFDTTLMNMTMGDQVLSNQIQQSTSTFYLIKYDPIPVGQYPLVFNQLGYQLSTVVTVRDADSIPCKGTPICGGPSKGICIDNKCECVSPWRGEICDSTPIIIPPLDPNTSEPSVNSTDGKIALYITILSIRELDYNGAEVREEHINQWIFSQNATGIEKKSYVYETSLFLNCKVTVTVDYFNQDSKVSFANVNSTKLAGSIKYSVTISHWPFLMKTNQLQLVFSTSIEDTEDSDDTCSYKAIEYEDDNQKKNVRIVDIQVGDRTLSSTFSDLAVIDGVVRKIKNVLVTLSNDDEDANSESQSYIGITTPYHSNYITIDPDFNLMISYVEPQDKEGSVCASPKSGLTKAQLAGIILASVVVFIGIIIAIAYIYISKSLKTKIFLYKIKSKLSL</sequence>
<evidence type="ECO:0000313" key="5">
    <source>
        <dbReference type="Proteomes" id="UP000076078"/>
    </source>
</evidence>
<protein>
    <recommendedName>
        <fullName evidence="6">EGF-like domain-containing protein</fullName>
    </recommendedName>
</protein>
<feature type="non-terminal residue" evidence="4">
    <location>
        <position position="1"/>
    </location>
</feature>
<feature type="transmembrane region" description="Helical" evidence="1">
    <location>
        <begin position="937"/>
        <end position="960"/>
    </location>
</feature>
<keyword evidence="1" id="KW-1133">Transmembrane helix</keyword>
<dbReference type="PANTHER" id="PTHR31378:SF29">
    <property type="entry name" value="EGF-LIKE DOMAIN-CONTAINING PROTEIN-RELATED"/>
    <property type="match status" value="1"/>
</dbReference>
<dbReference type="InterPro" id="IPR057709">
    <property type="entry name" value="DUF7949"/>
</dbReference>
<feature type="domain" description="ComC supersandwich" evidence="2">
    <location>
        <begin position="692"/>
        <end position="910"/>
    </location>
</feature>